<dbReference type="Proteomes" id="UP000079169">
    <property type="component" value="Unplaced"/>
</dbReference>
<dbReference type="InterPro" id="IPR016177">
    <property type="entry name" value="DNA-bd_dom_sf"/>
</dbReference>
<feature type="region of interest" description="Disordered" evidence="1">
    <location>
        <begin position="85"/>
        <end position="215"/>
    </location>
</feature>
<dbReference type="AlphaFoldDB" id="A0A3Q0JLN2"/>
<gene>
    <name evidence="4" type="primary">LOC103524380</name>
</gene>
<feature type="region of interest" description="Disordered" evidence="1">
    <location>
        <begin position="12"/>
        <end position="39"/>
    </location>
</feature>
<dbReference type="PaxDb" id="121845-A0A3Q0JLN2"/>
<proteinExistence type="predicted"/>
<dbReference type="GeneID" id="103524380"/>
<name>A0A3Q0JLN2_DIACI</name>
<dbReference type="SUPFAM" id="SSF54171">
    <property type="entry name" value="DNA-binding domain"/>
    <property type="match status" value="1"/>
</dbReference>
<organism evidence="3 4">
    <name type="scientific">Diaphorina citri</name>
    <name type="common">Asian citrus psyllid</name>
    <dbReference type="NCBI Taxonomy" id="121845"/>
    <lineage>
        <taxon>Eukaryota</taxon>
        <taxon>Metazoa</taxon>
        <taxon>Ecdysozoa</taxon>
        <taxon>Arthropoda</taxon>
        <taxon>Hexapoda</taxon>
        <taxon>Insecta</taxon>
        <taxon>Pterygota</taxon>
        <taxon>Neoptera</taxon>
        <taxon>Paraneoptera</taxon>
        <taxon>Hemiptera</taxon>
        <taxon>Sternorrhyncha</taxon>
        <taxon>Psylloidea</taxon>
        <taxon>Psyllidae</taxon>
        <taxon>Diaphorininae</taxon>
        <taxon>Diaphorina</taxon>
    </lineage>
</organism>
<feature type="compositionally biased region" description="Basic residues" evidence="1">
    <location>
        <begin position="182"/>
        <end position="198"/>
    </location>
</feature>
<dbReference type="RefSeq" id="XP_026689286.1">
    <property type="nucleotide sequence ID" value="XM_026833485.1"/>
</dbReference>
<protein>
    <submittedName>
        <fullName evidence="4">Uncharacterized protein LOC103524380</fullName>
    </submittedName>
</protein>
<evidence type="ECO:0000313" key="4">
    <source>
        <dbReference type="RefSeq" id="XP_026689286.1"/>
    </source>
</evidence>
<feature type="compositionally biased region" description="Polar residues" evidence="1">
    <location>
        <begin position="334"/>
        <end position="357"/>
    </location>
</feature>
<evidence type="ECO:0000256" key="1">
    <source>
        <dbReference type="SAM" id="MobiDB-lite"/>
    </source>
</evidence>
<dbReference type="KEGG" id="dci:103524380"/>
<evidence type="ECO:0000313" key="3">
    <source>
        <dbReference type="Proteomes" id="UP000079169"/>
    </source>
</evidence>
<dbReference type="PROSITE" id="PS50982">
    <property type="entry name" value="MBD"/>
    <property type="match status" value="1"/>
</dbReference>
<dbReference type="GO" id="GO:0003677">
    <property type="term" value="F:DNA binding"/>
    <property type="evidence" value="ECO:0007669"/>
    <property type="project" value="InterPro"/>
</dbReference>
<keyword evidence="3" id="KW-1185">Reference proteome</keyword>
<evidence type="ECO:0000259" key="2">
    <source>
        <dbReference type="PROSITE" id="PS50982"/>
    </source>
</evidence>
<sequence>MTYCLNSERTLAYLSGSKGKTPNKNKSPGKKPSPAKGKRVCGVKKHLGGIRHTARPTIKARPISELKPTRSSEAKGLVKLESEIRAQRGMLAGGENENASGDKQSEPDNEMSCTDFVEVNMNETANKKEENNTRSPAVEADAKAKKENANCSNSETEGGSLAGTETKIETPKAKSTPATPKKGSKKKSPRKGKRKHPSKSPSGQKAPGDPRKRGIANANSELLGIPMLEFGWCREIVYRRSADSNFADVYYHSPQPHSKKFRSKCQIGIELQKPELAARFPTLTEDHFTFSRVSLGLGTPYELERYAIKRSKDKAEKSSPGTSTRWIDGLGGSRSENTPPVRSENSPLLENSSPLRSENSSLTVADYPMISPLWGAKNASGSTEFEKVIRHSEWIGNLTYE</sequence>
<reference evidence="4" key="1">
    <citation type="submission" date="2025-08" db="UniProtKB">
        <authorList>
            <consortium name="RefSeq"/>
        </authorList>
    </citation>
    <scope>IDENTIFICATION</scope>
</reference>
<feature type="domain" description="MBD" evidence="2">
    <location>
        <begin position="218"/>
        <end position="295"/>
    </location>
</feature>
<accession>A0A3Q0JLN2</accession>
<dbReference type="Gene3D" id="3.30.890.10">
    <property type="entry name" value="Methyl-cpg-binding Protein 2, Chain A"/>
    <property type="match status" value="1"/>
</dbReference>
<dbReference type="InterPro" id="IPR001739">
    <property type="entry name" value="Methyl_CpG_DNA-bd"/>
</dbReference>
<feature type="region of interest" description="Disordered" evidence="1">
    <location>
        <begin position="312"/>
        <end position="357"/>
    </location>
</feature>